<evidence type="ECO:0000313" key="2">
    <source>
        <dbReference type="Proteomes" id="UP000654075"/>
    </source>
</evidence>
<comment type="caution">
    <text evidence="1">The sequence shown here is derived from an EMBL/GenBank/DDBJ whole genome shotgun (WGS) entry which is preliminary data.</text>
</comment>
<dbReference type="AlphaFoldDB" id="A0A813HHX4"/>
<proteinExistence type="predicted"/>
<dbReference type="EMBL" id="CAJNNV010031736">
    <property type="protein sequence ID" value="CAE8637629.1"/>
    <property type="molecule type" value="Genomic_DNA"/>
</dbReference>
<reference evidence="1" key="1">
    <citation type="submission" date="2021-02" db="EMBL/GenBank/DDBJ databases">
        <authorList>
            <person name="Dougan E. K."/>
            <person name="Rhodes N."/>
            <person name="Thang M."/>
            <person name="Chan C."/>
        </authorList>
    </citation>
    <scope>NUCLEOTIDE SEQUENCE</scope>
</reference>
<keyword evidence="2" id="KW-1185">Reference proteome</keyword>
<protein>
    <submittedName>
        <fullName evidence="1">Uncharacterized protein</fullName>
    </submittedName>
</protein>
<evidence type="ECO:0000313" key="1">
    <source>
        <dbReference type="EMBL" id="CAE8637629.1"/>
    </source>
</evidence>
<sequence>MTGAVRCGEEMASQDCQSLVSCRLGLQARWIAHSMDDKQASSAPSQRQELHSRLWQARIFGRQRAQGFDATQRILVDSSMMARHGCCMVGHLIGYVGQTQAARTQSQGRAVAASPVVAASTHAASAKSVSPRDNLGLRSQMPLGCCLPMHDAAEHDLALLEVNSSLVPKGRGEFRGCYAAFKVQKGRARLATQEAPNKGAANITKCCSFSARSMPCKSGCGFLRIGTQASARQMRRAVAGTPAESSRTESRAGGQFSLVLFSAQFQRTWFPTGLSMTAAVRCREERASHNLQSLVPCRLGLHAKCIAHSMDDKQSRSAPSQRHELHRRLWYARVFAWQRVQGLTPLSASWLTPA</sequence>
<accession>A0A813HHX4</accession>
<name>A0A813HHX4_POLGL</name>
<organism evidence="1 2">
    <name type="scientific">Polarella glacialis</name>
    <name type="common">Dinoflagellate</name>
    <dbReference type="NCBI Taxonomy" id="89957"/>
    <lineage>
        <taxon>Eukaryota</taxon>
        <taxon>Sar</taxon>
        <taxon>Alveolata</taxon>
        <taxon>Dinophyceae</taxon>
        <taxon>Suessiales</taxon>
        <taxon>Suessiaceae</taxon>
        <taxon>Polarella</taxon>
    </lineage>
</organism>
<dbReference type="Proteomes" id="UP000654075">
    <property type="component" value="Unassembled WGS sequence"/>
</dbReference>
<gene>
    <name evidence="1" type="ORF">PGLA1383_LOCUS52960</name>
</gene>